<feature type="transmembrane region" description="Helical" evidence="1">
    <location>
        <begin position="101"/>
        <end position="122"/>
    </location>
</feature>
<dbReference type="PANTHER" id="PTHR36000:SF2">
    <property type="entry name" value="DEFECTIVE 1273 PROTEIN, PUTATIVE-RELATED"/>
    <property type="match status" value="1"/>
</dbReference>
<dbReference type="AlphaFoldDB" id="A0AAD5ZXY7"/>
<sequence length="230" mass="25943">MATFSPAPLSPPMAVISTGPILSSTCQRFKLPWPRQSHSLNSTPRGLYHLKKDRNSIYFLANSAPGRSIRCDAFHSDIVGYTRKVFDKLPQPIKTFPWSEALSIFQSLVLGLVSTVTKYIGLPLLAISSLSEMAYCSTEGKMGFVPVAFLFGFGLVAAFNNRRFKFFPSLKEEGKPWHLVAVASFFLLLKLLGPYCPYFLRLSVPHFANGGLWCTVWFMFMWYREHPEAT</sequence>
<keyword evidence="1" id="KW-0472">Membrane</keyword>
<keyword evidence="1" id="KW-1133">Transmembrane helix</keyword>
<dbReference type="PANTHER" id="PTHR36000">
    <property type="entry name" value="DEFECTIVE 1273 PROTEIN, PUTATIVE-RELATED"/>
    <property type="match status" value="1"/>
</dbReference>
<organism evidence="2 3">
    <name type="scientific">Rhynchospora tenuis</name>
    <dbReference type="NCBI Taxonomy" id="198213"/>
    <lineage>
        <taxon>Eukaryota</taxon>
        <taxon>Viridiplantae</taxon>
        <taxon>Streptophyta</taxon>
        <taxon>Embryophyta</taxon>
        <taxon>Tracheophyta</taxon>
        <taxon>Spermatophyta</taxon>
        <taxon>Magnoliopsida</taxon>
        <taxon>Liliopsida</taxon>
        <taxon>Poales</taxon>
        <taxon>Cyperaceae</taxon>
        <taxon>Cyperoideae</taxon>
        <taxon>Rhynchosporeae</taxon>
        <taxon>Rhynchospora</taxon>
    </lineage>
</organism>
<proteinExistence type="predicted"/>
<keyword evidence="1" id="KW-0812">Transmembrane</keyword>
<gene>
    <name evidence="2" type="ORF">LUZ61_009760</name>
</gene>
<comment type="caution">
    <text evidence="2">The sequence shown here is derived from an EMBL/GenBank/DDBJ whole genome shotgun (WGS) entry which is preliminary data.</text>
</comment>
<evidence type="ECO:0000313" key="2">
    <source>
        <dbReference type="EMBL" id="KAJ3706055.1"/>
    </source>
</evidence>
<name>A0AAD5ZXY7_9POAL</name>
<evidence type="ECO:0000256" key="1">
    <source>
        <dbReference type="SAM" id="Phobius"/>
    </source>
</evidence>
<feature type="transmembrane region" description="Helical" evidence="1">
    <location>
        <begin position="206"/>
        <end position="223"/>
    </location>
</feature>
<dbReference type="EMBL" id="JAMRDG010000001">
    <property type="protein sequence ID" value="KAJ3706055.1"/>
    <property type="molecule type" value="Genomic_DNA"/>
</dbReference>
<accession>A0AAD5ZXY7</accession>
<reference evidence="2 3" key="1">
    <citation type="journal article" date="2022" name="Cell">
        <title>Repeat-based holocentromeres influence genome architecture and karyotype evolution.</title>
        <authorList>
            <person name="Hofstatter P.G."/>
            <person name="Thangavel G."/>
            <person name="Lux T."/>
            <person name="Neumann P."/>
            <person name="Vondrak T."/>
            <person name="Novak P."/>
            <person name="Zhang M."/>
            <person name="Costa L."/>
            <person name="Castellani M."/>
            <person name="Scott A."/>
            <person name="Toegelov H."/>
            <person name="Fuchs J."/>
            <person name="Mata-Sucre Y."/>
            <person name="Dias Y."/>
            <person name="Vanzela A.L.L."/>
            <person name="Huettel B."/>
            <person name="Almeida C.C.S."/>
            <person name="Simkova H."/>
            <person name="Souza G."/>
            <person name="Pedrosa-Harand A."/>
            <person name="Macas J."/>
            <person name="Mayer K.F.X."/>
            <person name="Houben A."/>
            <person name="Marques A."/>
        </authorList>
    </citation>
    <scope>NUCLEOTIDE SEQUENCE [LARGE SCALE GENOMIC DNA]</scope>
    <source>
        <strain evidence="2">RhyTen1mFocal</strain>
    </source>
</reference>
<evidence type="ECO:0000313" key="3">
    <source>
        <dbReference type="Proteomes" id="UP001210211"/>
    </source>
</evidence>
<feature type="transmembrane region" description="Helical" evidence="1">
    <location>
        <begin position="142"/>
        <end position="159"/>
    </location>
</feature>
<protein>
    <submittedName>
        <fullName evidence="2">Uncharacterized protein</fullName>
    </submittedName>
</protein>
<feature type="transmembrane region" description="Helical" evidence="1">
    <location>
        <begin position="179"/>
        <end position="200"/>
    </location>
</feature>
<keyword evidence="3" id="KW-1185">Reference proteome</keyword>
<dbReference type="Proteomes" id="UP001210211">
    <property type="component" value="Unassembled WGS sequence"/>
</dbReference>